<dbReference type="eggNOG" id="COG0583">
    <property type="taxonomic scope" value="Bacteria"/>
</dbReference>
<evidence type="ECO:0000259" key="5">
    <source>
        <dbReference type="PROSITE" id="PS50931"/>
    </source>
</evidence>
<keyword evidence="2" id="KW-0805">Transcription regulation</keyword>
<reference evidence="6" key="1">
    <citation type="submission" date="2007-11" db="EMBL/GenBank/DDBJ databases">
        <authorList>
            <person name="Fulton L."/>
            <person name="Clifton S."/>
            <person name="Fulton B."/>
            <person name="Xu J."/>
            <person name="Minx P."/>
            <person name="Pepin K.H."/>
            <person name="Johnson M."/>
            <person name="Thiruvilangam P."/>
            <person name="Bhonagiri V."/>
            <person name="Nash W.E."/>
            <person name="Mardis E.R."/>
            <person name="Wilson R.K."/>
        </authorList>
    </citation>
    <scope>NUCLEOTIDE SEQUENCE [LARGE SCALE GENOMIC DNA]</scope>
    <source>
        <strain evidence="6">DSM 1402</strain>
    </source>
</reference>
<comment type="similarity">
    <text evidence="1">Belongs to the LysR transcriptional regulatory family.</text>
</comment>
<evidence type="ECO:0000256" key="1">
    <source>
        <dbReference type="ARBA" id="ARBA00009437"/>
    </source>
</evidence>
<dbReference type="PANTHER" id="PTHR30126:SF40">
    <property type="entry name" value="HTH-TYPE TRANSCRIPTIONAL REGULATOR GLTR"/>
    <property type="match status" value="1"/>
</dbReference>
<dbReference type="GO" id="GO:0003700">
    <property type="term" value="F:DNA-binding transcription factor activity"/>
    <property type="evidence" value="ECO:0007669"/>
    <property type="project" value="InterPro"/>
</dbReference>
<dbReference type="Pfam" id="PF00126">
    <property type="entry name" value="HTH_1"/>
    <property type="match status" value="1"/>
</dbReference>
<dbReference type="InterPro" id="IPR036390">
    <property type="entry name" value="WH_DNA-bd_sf"/>
</dbReference>
<sequence>MISIGFSNSTGGLKMITRKHLAIFKTVAKTKSMSKAAKLLYISQPTISQKIQEIEDEYQVKLFERYSKTLFISEEGQTLLVKANQILNLYDEIEHIFTKTKQFPLKIGATLTIGSTLISPILKKLKDKYQDITFQVYIDNTNVIEEKLLNNTLDIALVEGTIINQDLIVEPVIKDRVVFVCAQDYPLNNVKVMSLTELSLHPFIDREQGSGTRNQLDECLKNNNIFLEPAWQCHSWESVKQAVLNGHGIALMPMKIIENEVIEKSIQVINVNNISIERDFSICYHKNKSINKKMQAFIKTCKNY</sequence>
<dbReference type="PROSITE" id="PS50931">
    <property type="entry name" value="HTH_LYSR"/>
    <property type="match status" value="1"/>
</dbReference>
<accession>B0N1K9</accession>
<dbReference type="AlphaFoldDB" id="B0N1K9"/>
<dbReference type="PRINTS" id="PR00039">
    <property type="entry name" value="HTHLYSR"/>
</dbReference>
<comment type="caution">
    <text evidence="6">The sequence shown here is derived from an EMBL/GenBank/DDBJ whole genome shotgun (WGS) entry which is preliminary data.</text>
</comment>
<gene>
    <name evidence="6" type="ORF">CLORAM_00499</name>
</gene>
<dbReference type="Gene3D" id="3.40.190.290">
    <property type="match status" value="1"/>
</dbReference>
<evidence type="ECO:0000313" key="6">
    <source>
        <dbReference type="EMBL" id="EDS19624.1"/>
    </source>
</evidence>
<dbReference type="Proteomes" id="UP000005798">
    <property type="component" value="Unassembled WGS sequence"/>
</dbReference>
<dbReference type="HOGENOM" id="CLU_039613_6_1_9"/>
<evidence type="ECO:0000313" key="7">
    <source>
        <dbReference type="Proteomes" id="UP000005798"/>
    </source>
</evidence>
<dbReference type="GO" id="GO:0000976">
    <property type="term" value="F:transcription cis-regulatory region binding"/>
    <property type="evidence" value="ECO:0007669"/>
    <property type="project" value="TreeGrafter"/>
</dbReference>
<evidence type="ECO:0000256" key="2">
    <source>
        <dbReference type="ARBA" id="ARBA00023015"/>
    </source>
</evidence>
<keyword evidence="3" id="KW-0238">DNA-binding</keyword>
<dbReference type="SUPFAM" id="SSF53850">
    <property type="entry name" value="Periplasmic binding protein-like II"/>
    <property type="match status" value="1"/>
</dbReference>
<keyword evidence="4" id="KW-0804">Transcription</keyword>
<name>B0N1K9_9FIRM</name>
<evidence type="ECO:0000256" key="4">
    <source>
        <dbReference type="ARBA" id="ARBA00023163"/>
    </source>
</evidence>
<organism evidence="6 7">
    <name type="scientific">Thomasclavelia ramosa DSM 1402</name>
    <dbReference type="NCBI Taxonomy" id="445974"/>
    <lineage>
        <taxon>Bacteria</taxon>
        <taxon>Bacillati</taxon>
        <taxon>Bacillota</taxon>
        <taxon>Erysipelotrichia</taxon>
        <taxon>Erysipelotrichales</taxon>
        <taxon>Coprobacillaceae</taxon>
        <taxon>Thomasclavelia</taxon>
    </lineage>
</organism>
<dbReference type="SUPFAM" id="SSF46785">
    <property type="entry name" value="Winged helix' DNA-binding domain"/>
    <property type="match status" value="1"/>
</dbReference>
<dbReference type="Pfam" id="PF03466">
    <property type="entry name" value="LysR_substrate"/>
    <property type="match status" value="1"/>
</dbReference>
<dbReference type="PANTHER" id="PTHR30126">
    <property type="entry name" value="HTH-TYPE TRANSCRIPTIONAL REGULATOR"/>
    <property type="match status" value="1"/>
</dbReference>
<evidence type="ECO:0000256" key="3">
    <source>
        <dbReference type="ARBA" id="ARBA00023125"/>
    </source>
</evidence>
<proteinExistence type="inferred from homology"/>
<dbReference type="InterPro" id="IPR000847">
    <property type="entry name" value="LysR_HTH_N"/>
</dbReference>
<dbReference type="InterPro" id="IPR036388">
    <property type="entry name" value="WH-like_DNA-bd_sf"/>
</dbReference>
<protein>
    <submittedName>
        <fullName evidence="6">LysR substrate binding domain protein</fullName>
    </submittedName>
</protein>
<dbReference type="InterPro" id="IPR005119">
    <property type="entry name" value="LysR_subst-bd"/>
</dbReference>
<reference evidence="6" key="2">
    <citation type="submission" date="2014-06" db="EMBL/GenBank/DDBJ databases">
        <title>Draft genome sequence of Clostridium ramosum(DSM 1402).</title>
        <authorList>
            <person name="Sudarsanam P."/>
            <person name="Ley R."/>
            <person name="Guruge J."/>
            <person name="Turnbaugh P.J."/>
            <person name="Mahowald M."/>
            <person name="Liep D."/>
            <person name="Gordon J."/>
        </authorList>
    </citation>
    <scope>NUCLEOTIDE SEQUENCE</scope>
    <source>
        <strain evidence="6">DSM 1402</strain>
    </source>
</reference>
<feature type="domain" description="HTH lysR-type" evidence="5">
    <location>
        <begin position="16"/>
        <end position="73"/>
    </location>
</feature>
<dbReference type="Gene3D" id="1.10.10.10">
    <property type="entry name" value="Winged helix-like DNA-binding domain superfamily/Winged helix DNA-binding domain"/>
    <property type="match status" value="1"/>
</dbReference>
<dbReference type="EMBL" id="ABFX02000003">
    <property type="protein sequence ID" value="EDS19624.1"/>
    <property type="molecule type" value="Genomic_DNA"/>
</dbReference>
<keyword evidence="7" id="KW-1185">Reference proteome</keyword>